<proteinExistence type="predicted"/>
<sequence>MTAHADVRDNKDQLHLAGGEQLEVPALGAAERLYLSPGPTHPLGTPPKISRSNAPSIQREYLRECSG</sequence>
<dbReference type="EMBL" id="CP121682">
    <property type="protein sequence ID" value="WGD45126.1"/>
    <property type="molecule type" value="Genomic_DNA"/>
</dbReference>
<evidence type="ECO:0000313" key="2">
    <source>
        <dbReference type="EMBL" id="WGD45126.1"/>
    </source>
</evidence>
<dbReference type="RefSeq" id="WP_279338176.1">
    <property type="nucleotide sequence ID" value="NZ_CP121682.1"/>
</dbReference>
<keyword evidence="3" id="KW-1185">Reference proteome</keyword>
<evidence type="ECO:0000313" key="3">
    <source>
        <dbReference type="Proteomes" id="UP001216440"/>
    </source>
</evidence>
<evidence type="ECO:0000256" key="1">
    <source>
        <dbReference type="SAM" id="MobiDB-lite"/>
    </source>
</evidence>
<name>A0ABY8KE94_9ACTN</name>
<reference evidence="2 3" key="1">
    <citation type="submission" date="2023-03" db="EMBL/GenBank/DDBJ databases">
        <authorList>
            <person name="Mo P."/>
        </authorList>
    </citation>
    <scope>NUCLEOTIDE SEQUENCE [LARGE SCALE GENOMIC DNA]</scope>
    <source>
        <strain evidence="2 3">HUAS 5</strain>
    </source>
</reference>
<feature type="region of interest" description="Disordered" evidence="1">
    <location>
        <begin position="35"/>
        <end position="67"/>
    </location>
</feature>
<accession>A0ABY8KE94</accession>
<organism evidence="2 3">
    <name type="scientific">Streptomyces cathayae</name>
    <dbReference type="NCBI Taxonomy" id="3031124"/>
    <lineage>
        <taxon>Bacteria</taxon>
        <taxon>Bacillati</taxon>
        <taxon>Actinomycetota</taxon>
        <taxon>Actinomycetes</taxon>
        <taxon>Kitasatosporales</taxon>
        <taxon>Streptomycetaceae</taxon>
        <taxon>Streptomyces</taxon>
    </lineage>
</organism>
<gene>
    <name evidence="2" type="ORF">PYS65_32090</name>
</gene>
<protein>
    <submittedName>
        <fullName evidence="2">Uncharacterized protein</fullName>
    </submittedName>
</protein>
<dbReference type="Proteomes" id="UP001216440">
    <property type="component" value="Chromosome"/>
</dbReference>